<dbReference type="CDD" id="cd02855">
    <property type="entry name" value="E_set_GBE_prok_N"/>
    <property type="match status" value="1"/>
</dbReference>
<comment type="catalytic activity">
    <reaction evidence="1 10">
        <text>Transfers a segment of a (1-&gt;4)-alpha-D-glucan chain to a primary hydroxy group in a similar glucan chain.</text>
        <dbReference type="EC" id="2.4.1.18"/>
    </reaction>
</comment>
<dbReference type="InterPro" id="IPR013780">
    <property type="entry name" value="Glyco_hydro_b"/>
</dbReference>
<gene>
    <name evidence="10" type="primary">glgB</name>
    <name evidence="13" type="ordered locus">UWK_03180</name>
</gene>
<dbReference type="Gene3D" id="2.60.40.10">
    <property type="entry name" value="Immunoglobulins"/>
    <property type="match status" value="2"/>
</dbReference>
<evidence type="ECO:0000256" key="7">
    <source>
        <dbReference type="ARBA" id="ARBA00022679"/>
    </source>
</evidence>
<feature type="domain" description="Glycosyl hydrolase family 13 catalytic" evidence="12">
    <location>
        <begin position="255"/>
        <end position="596"/>
    </location>
</feature>
<dbReference type="RefSeq" id="WP_015405391.1">
    <property type="nucleotide sequence ID" value="NC_020304.1"/>
</dbReference>
<accession>M1PDN9</accession>
<dbReference type="HAMAP" id="MF_00685">
    <property type="entry name" value="GlgB"/>
    <property type="match status" value="1"/>
</dbReference>
<dbReference type="OrthoDB" id="9800174at2"/>
<dbReference type="InterPro" id="IPR037439">
    <property type="entry name" value="Branching_enzy"/>
</dbReference>
<dbReference type="CDD" id="cd11322">
    <property type="entry name" value="AmyAc_Glg_BE"/>
    <property type="match status" value="1"/>
</dbReference>
<keyword evidence="5 10" id="KW-0321">Glycogen metabolism</keyword>
<comment type="pathway">
    <text evidence="3 10">Glycan biosynthesis; glycogen biosynthesis.</text>
</comment>
<dbReference type="SUPFAM" id="SSF81296">
    <property type="entry name" value="E set domains"/>
    <property type="match status" value="2"/>
</dbReference>
<proteinExistence type="inferred from homology"/>
<name>M1PDN9_DESSD</name>
<dbReference type="GO" id="GO:0003844">
    <property type="term" value="F:1,4-alpha-glucan branching enzyme activity"/>
    <property type="evidence" value="ECO:0007669"/>
    <property type="project" value="UniProtKB-UniRule"/>
</dbReference>
<dbReference type="Pfam" id="PF02806">
    <property type="entry name" value="Alpha-amylase_C"/>
    <property type="match status" value="1"/>
</dbReference>
<dbReference type="InterPro" id="IPR017853">
    <property type="entry name" value="GH"/>
</dbReference>
<dbReference type="GO" id="GO:0043169">
    <property type="term" value="F:cation binding"/>
    <property type="evidence" value="ECO:0007669"/>
    <property type="project" value="InterPro"/>
</dbReference>
<dbReference type="Pfam" id="PF00128">
    <property type="entry name" value="Alpha-amylase"/>
    <property type="match status" value="1"/>
</dbReference>
<comment type="similarity">
    <text evidence="4 10">Belongs to the glycosyl hydrolase 13 family. GlgB subfamily.</text>
</comment>
<evidence type="ECO:0000256" key="10">
    <source>
        <dbReference type="HAMAP-Rule" id="MF_00685"/>
    </source>
</evidence>
<dbReference type="InterPro" id="IPR014756">
    <property type="entry name" value="Ig_E-set"/>
</dbReference>
<dbReference type="Gene3D" id="2.60.40.1180">
    <property type="entry name" value="Golgi alpha-mannosidase II"/>
    <property type="match status" value="1"/>
</dbReference>
<keyword evidence="9 10" id="KW-0119">Carbohydrate metabolism</keyword>
<dbReference type="STRING" id="1167006.UWK_03180"/>
<dbReference type="PIRSF" id="PIRSF000463">
    <property type="entry name" value="GlgB"/>
    <property type="match status" value="1"/>
</dbReference>
<dbReference type="EMBL" id="CP003985">
    <property type="protein sequence ID" value="AGF79707.1"/>
    <property type="molecule type" value="Genomic_DNA"/>
</dbReference>
<dbReference type="NCBIfam" id="NF008967">
    <property type="entry name" value="PRK12313.1"/>
    <property type="match status" value="1"/>
</dbReference>
<dbReference type="InterPro" id="IPR006048">
    <property type="entry name" value="A-amylase/branching_C"/>
</dbReference>
<dbReference type="KEGG" id="dsf:UWK_03180"/>
<dbReference type="FunFam" id="3.20.20.80:FF:000003">
    <property type="entry name" value="1,4-alpha-glucan branching enzyme GlgB"/>
    <property type="match status" value="1"/>
</dbReference>
<dbReference type="NCBIfam" id="NF003811">
    <property type="entry name" value="PRK05402.1"/>
    <property type="match status" value="1"/>
</dbReference>
<sequence>MGIKEQIDRLLLAEHYDPFQVLGVHFSDNDKDSAVIRCFQPHARSVSLLIDGKTIPMERVRSEGIFEATIDRGTVTDENLDPYTYQYKITYNDGVEKTINDPYRFMPILSEEDRFLFNFGTNYELYDHIGAHPGMYSQIRGTIFRVWAPSATRVSVLGNFNGWDGRVHPMRSLGSSGIWELFLPGIGEDEIYKFEIRTTRGDILEKSDPFQFFGEHRPKTASVVRYLDHYQWHDRDWQQSKKEANPYENAMTIYELHPGSWQRDPSNPERFLTFRELADRLIPYVKKLGFTHIELMPVMEHPLDESWGYQITGPFSMTSRYGVPEDFMHFVDSCHLEGLGVILDWVPAHFPKDSHSLARFDGTALFEHEDPRKGAHPEWGTFIYNYGRKEVSNFLIANALFWIDKYHIDGLRVDAVASMLYLDYSRKEGEWLPNQHGGRENLEAIEFIKHLNSVVYERHPGTLMIAEESTSFYGVSKPADQGGLGFGFKWNMGWMNDILAYFEKDCFYRRFHHNSLTFSIMYAFSENFILPLSHDEVVHGKRSLIDKMPGDLWQKFANLRLLYLTMWMHPGKKLLFMGGEFGQWREWNCKQSLDFHLLHENDHHKAMLHFFHELNTLYKSNASLWELDFSPDGFQWMDLEDRENSIISYARFAKNRDDHLVCLLNFTPQTFYNYKIGLPSGSNYEQVFCSDQSRFGGSNAADRTIYRTIDEPYAQAQFHANVTVPPLAGIVLKPC</sequence>
<evidence type="ECO:0000256" key="2">
    <source>
        <dbReference type="ARBA" id="ARBA00002953"/>
    </source>
</evidence>
<dbReference type="SUPFAM" id="SSF51445">
    <property type="entry name" value="(Trans)glycosidases"/>
    <property type="match status" value="1"/>
</dbReference>
<dbReference type="InterPro" id="IPR013783">
    <property type="entry name" value="Ig-like_fold"/>
</dbReference>
<dbReference type="GO" id="GO:0004553">
    <property type="term" value="F:hydrolase activity, hydrolyzing O-glycosyl compounds"/>
    <property type="evidence" value="ECO:0007669"/>
    <property type="project" value="InterPro"/>
</dbReference>
<dbReference type="PATRIC" id="fig|1167006.5.peg.3429"/>
<dbReference type="NCBIfam" id="TIGR01515">
    <property type="entry name" value="branching_enzym"/>
    <property type="match status" value="1"/>
</dbReference>
<organism evidence="13 14">
    <name type="scientific">Desulfocapsa sulfexigens (strain DSM 10523 / SB164P1)</name>
    <dbReference type="NCBI Taxonomy" id="1167006"/>
    <lineage>
        <taxon>Bacteria</taxon>
        <taxon>Pseudomonadati</taxon>
        <taxon>Thermodesulfobacteriota</taxon>
        <taxon>Desulfobulbia</taxon>
        <taxon>Desulfobulbales</taxon>
        <taxon>Desulfocapsaceae</taxon>
        <taxon>Desulfocapsa</taxon>
    </lineage>
</organism>
<dbReference type="SMART" id="SM00642">
    <property type="entry name" value="Aamy"/>
    <property type="match status" value="1"/>
</dbReference>
<dbReference type="UniPathway" id="UPA00164"/>
<keyword evidence="8 10" id="KW-0320">Glycogen biosynthesis</keyword>
<dbReference type="FunFam" id="2.60.40.10:FF:000169">
    <property type="entry name" value="1,4-alpha-glucan branching enzyme GlgB"/>
    <property type="match status" value="1"/>
</dbReference>
<evidence type="ECO:0000256" key="6">
    <source>
        <dbReference type="ARBA" id="ARBA00022676"/>
    </source>
</evidence>
<dbReference type="GO" id="GO:0005829">
    <property type="term" value="C:cytosol"/>
    <property type="evidence" value="ECO:0007669"/>
    <property type="project" value="TreeGrafter"/>
</dbReference>
<evidence type="ECO:0000256" key="5">
    <source>
        <dbReference type="ARBA" id="ARBA00022600"/>
    </source>
</evidence>
<keyword evidence="7 10" id="KW-0808">Transferase</keyword>
<dbReference type="EC" id="2.4.1.18" evidence="10"/>
<evidence type="ECO:0000313" key="14">
    <source>
        <dbReference type="Proteomes" id="UP000011721"/>
    </source>
</evidence>
<dbReference type="InterPro" id="IPR006407">
    <property type="entry name" value="GlgB"/>
</dbReference>
<evidence type="ECO:0000256" key="8">
    <source>
        <dbReference type="ARBA" id="ARBA00023056"/>
    </source>
</evidence>
<reference evidence="14" key="1">
    <citation type="journal article" date="2013" name="Stand. Genomic Sci.">
        <title>Complete genome sequence of Desulfocapsa sulfexigens, a marine deltaproteobacterium specialized in disproportionating inorganic sulfur compounds.</title>
        <authorList>
            <person name="Finster K.W."/>
            <person name="Kjeldsen K.U."/>
            <person name="Kube M."/>
            <person name="Reinhardt R."/>
            <person name="Mussmann M."/>
            <person name="Amann R."/>
            <person name="Schreiber L."/>
        </authorList>
    </citation>
    <scope>NUCLEOTIDE SEQUENCE [LARGE SCALE GENOMIC DNA]</scope>
    <source>
        <strain evidence="14">DSM 10523 / SB164P1</strain>
    </source>
</reference>
<dbReference type="Proteomes" id="UP000011721">
    <property type="component" value="Chromosome"/>
</dbReference>
<dbReference type="HOGENOM" id="CLU_004245_3_2_7"/>
<keyword evidence="6 10" id="KW-0328">Glycosyltransferase</keyword>
<dbReference type="Gene3D" id="3.20.20.80">
    <property type="entry name" value="Glycosidases"/>
    <property type="match status" value="1"/>
</dbReference>
<protein>
    <recommendedName>
        <fullName evidence="10">1,4-alpha-glucan branching enzyme GlgB</fullName>
        <ecNumber evidence="10">2.4.1.18</ecNumber>
    </recommendedName>
    <alternativeName>
        <fullName evidence="10">1,4-alpha-D-glucan:1,4-alpha-D-glucan 6-glucosyl-transferase</fullName>
    </alternativeName>
    <alternativeName>
        <fullName evidence="10">Alpha-(1-&gt;4)-glucan branching enzyme</fullName>
    </alternativeName>
    <alternativeName>
        <fullName evidence="10">Glycogen branching enzyme</fullName>
        <shortName evidence="10">BE</shortName>
    </alternativeName>
</protein>
<dbReference type="AlphaFoldDB" id="M1PDN9"/>
<dbReference type="InterPro" id="IPR044143">
    <property type="entry name" value="GlgB_N_E_set_prok"/>
</dbReference>
<evidence type="ECO:0000313" key="13">
    <source>
        <dbReference type="EMBL" id="AGF79707.1"/>
    </source>
</evidence>
<evidence type="ECO:0000256" key="11">
    <source>
        <dbReference type="PIRSR" id="PIRSR000463-1"/>
    </source>
</evidence>
<dbReference type="SUPFAM" id="SSF51011">
    <property type="entry name" value="Glycosyl hydrolase domain"/>
    <property type="match status" value="1"/>
</dbReference>
<feature type="active site" description="Proton donor" evidence="10 11">
    <location>
        <position position="467"/>
    </location>
</feature>
<dbReference type="GO" id="GO:0005978">
    <property type="term" value="P:glycogen biosynthetic process"/>
    <property type="evidence" value="ECO:0007669"/>
    <property type="project" value="UniProtKB-UniRule"/>
</dbReference>
<feature type="active site" description="Nucleophile" evidence="10 11">
    <location>
        <position position="414"/>
    </location>
</feature>
<evidence type="ECO:0000256" key="3">
    <source>
        <dbReference type="ARBA" id="ARBA00004964"/>
    </source>
</evidence>
<evidence type="ECO:0000256" key="4">
    <source>
        <dbReference type="ARBA" id="ARBA00009000"/>
    </source>
</evidence>
<keyword evidence="14" id="KW-1185">Reference proteome</keyword>
<dbReference type="Pfam" id="PF02922">
    <property type="entry name" value="CBM_48"/>
    <property type="match status" value="1"/>
</dbReference>
<comment type="subunit">
    <text evidence="10">Monomer.</text>
</comment>
<dbReference type="eggNOG" id="COG0296">
    <property type="taxonomic scope" value="Bacteria"/>
</dbReference>
<dbReference type="InterPro" id="IPR054169">
    <property type="entry name" value="GlgB_N"/>
</dbReference>
<dbReference type="InterPro" id="IPR004193">
    <property type="entry name" value="Glyco_hydro_13_N"/>
</dbReference>
<dbReference type="InterPro" id="IPR006047">
    <property type="entry name" value="GH13_cat_dom"/>
</dbReference>
<dbReference type="PANTHER" id="PTHR43651">
    <property type="entry name" value="1,4-ALPHA-GLUCAN-BRANCHING ENZYME"/>
    <property type="match status" value="1"/>
</dbReference>
<evidence type="ECO:0000259" key="12">
    <source>
        <dbReference type="SMART" id="SM00642"/>
    </source>
</evidence>
<dbReference type="Pfam" id="PF22019">
    <property type="entry name" value="GlgB_N"/>
    <property type="match status" value="1"/>
</dbReference>
<dbReference type="PANTHER" id="PTHR43651:SF3">
    <property type="entry name" value="1,4-ALPHA-GLUCAN-BRANCHING ENZYME"/>
    <property type="match status" value="1"/>
</dbReference>
<comment type="function">
    <text evidence="2 10">Catalyzes the formation of the alpha-1,6-glucosidic linkages in glycogen by scission of a 1,4-alpha-linked oligosaccharide from growing alpha-1,4-glucan chains and the subsequent attachment of the oligosaccharide to the alpha-1,6 position.</text>
</comment>
<evidence type="ECO:0000256" key="9">
    <source>
        <dbReference type="ARBA" id="ARBA00023277"/>
    </source>
</evidence>
<evidence type="ECO:0000256" key="1">
    <source>
        <dbReference type="ARBA" id="ARBA00000826"/>
    </source>
</evidence>